<accession>A0A833JF61</accession>
<organism evidence="1 2">
    <name type="scientific">Fluviispira multicolorata</name>
    <dbReference type="NCBI Taxonomy" id="2654512"/>
    <lineage>
        <taxon>Bacteria</taxon>
        <taxon>Pseudomonadati</taxon>
        <taxon>Bdellovibrionota</taxon>
        <taxon>Oligoflexia</taxon>
        <taxon>Silvanigrellales</taxon>
        <taxon>Silvanigrellaceae</taxon>
        <taxon>Fluviispira</taxon>
    </lineage>
</organism>
<dbReference type="Gene3D" id="2.60.120.10">
    <property type="entry name" value="Jelly Rolls"/>
    <property type="match status" value="1"/>
</dbReference>
<gene>
    <name evidence="1" type="ORF">GCL57_07315</name>
</gene>
<sequence>MIELANLDKLTREKWEQNSFLEHGQTAFSEESSYLKSLAEITPWVTYEKYMQAKLIAAVAGQVGLLHIKFPPEMAEDNRIHTHLYTDRLVTVIKGFGYFLIAPFGEPIKSISVSVGDRVWMPRGVRHTWYSGKSGLVVESIHNPFIAFDDPDILVYDEDLGFIEIMPDGSFIEKKLAGDISGKLYQFNAKERCIGQ</sequence>
<dbReference type="RefSeq" id="WP_152212701.1">
    <property type="nucleotide sequence ID" value="NZ_WFLN01000006.1"/>
</dbReference>
<dbReference type="InterPro" id="IPR011051">
    <property type="entry name" value="RmlC_Cupin_sf"/>
</dbReference>
<dbReference type="Proteomes" id="UP000442694">
    <property type="component" value="Unassembled WGS sequence"/>
</dbReference>
<proteinExistence type="predicted"/>
<name>A0A833JF61_9BACT</name>
<evidence type="ECO:0000313" key="1">
    <source>
        <dbReference type="EMBL" id="KAB8030774.1"/>
    </source>
</evidence>
<dbReference type="SUPFAM" id="SSF51182">
    <property type="entry name" value="RmlC-like cupins"/>
    <property type="match status" value="1"/>
</dbReference>
<evidence type="ECO:0000313" key="2">
    <source>
        <dbReference type="Proteomes" id="UP000442694"/>
    </source>
</evidence>
<dbReference type="InterPro" id="IPR014710">
    <property type="entry name" value="RmlC-like_jellyroll"/>
</dbReference>
<keyword evidence="2" id="KW-1185">Reference proteome</keyword>
<comment type="caution">
    <text evidence="1">The sequence shown here is derived from an EMBL/GenBank/DDBJ whole genome shotgun (WGS) entry which is preliminary data.</text>
</comment>
<dbReference type="AlphaFoldDB" id="A0A833JF61"/>
<reference evidence="1 2" key="1">
    <citation type="submission" date="2019-10" db="EMBL/GenBank/DDBJ databases">
        <title>New genus of Silvanigrellaceae.</title>
        <authorList>
            <person name="Pitt A."/>
            <person name="Hahn M.W."/>
        </authorList>
    </citation>
    <scope>NUCLEOTIDE SEQUENCE [LARGE SCALE GENOMIC DNA]</scope>
    <source>
        <strain evidence="1 2">33A1-SZDP</strain>
    </source>
</reference>
<protein>
    <submittedName>
        <fullName evidence="1">Uncharacterized protein</fullName>
    </submittedName>
</protein>
<dbReference type="EMBL" id="WFLN01000006">
    <property type="protein sequence ID" value="KAB8030774.1"/>
    <property type="molecule type" value="Genomic_DNA"/>
</dbReference>